<evidence type="ECO:0000259" key="1">
    <source>
        <dbReference type="Pfam" id="PF00583"/>
    </source>
</evidence>
<name>A0A9X9C570_9GAMM</name>
<comment type="caution">
    <text evidence="2">The sequence shown here is derived from an EMBL/GenBank/DDBJ whole genome shotgun (WGS) entry which is preliminary data.</text>
</comment>
<dbReference type="Gene3D" id="3.40.630.30">
    <property type="match status" value="1"/>
</dbReference>
<proteinExistence type="predicted"/>
<dbReference type="GO" id="GO:0016747">
    <property type="term" value="F:acyltransferase activity, transferring groups other than amino-acyl groups"/>
    <property type="evidence" value="ECO:0007669"/>
    <property type="project" value="InterPro"/>
</dbReference>
<dbReference type="RefSeq" id="WP_071883572.1">
    <property type="nucleotide sequence ID" value="NZ_CP061077.1"/>
</dbReference>
<sequence length="136" mass="14824">MVRDVEFRTDPHPAFPVLNELWLSAWGEPLPADMPAILSRSLAHIGAYAEDVMIGFVNVAWDGGKHAFILDTCVHRHYQRQGVATGLVQAAIAIAKMRGASWLHVDYEPHLTGFYCGCGFRPTAAGLIDLTKGHGG</sequence>
<protein>
    <submittedName>
        <fullName evidence="2">GNAT family N-acetyltransferase</fullName>
    </submittedName>
</protein>
<dbReference type="Pfam" id="PF00583">
    <property type="entry name" value="Acetyltransf_1"/>
    <property type="match status" value="1"/>
</dbReference>
<dbReference type="InterPro" id="IPR000182">
    <property type="entry name" value="GNAT_dom"/>
</dbReference>
<dbReference type="SUPFAM" id="SSF55729">
    <property type="entry name" value="Acyl-CoA N-acyltransferases (Nat)"/>
    <property type="match status" value="1"/>
</dbReference>
<dbReference type="AlphaFoldDB" id="A0A9X9C570"/>
<dbReference type="Proteomes" id="UP000321307">
    <property type="component" value="Unassembled WGS sequence"/>
</dbReference>
<dbReference type="InterPro" id="IPR016181">
    <property type="entry name" value="Acyl_CoA_acyltransferase"/>
</dbReference>
<dbReference type="EMBL" id="VOUP01000005">
    <property type="protein sequence ID" value="TXE29825.1"/>
    <property type="molecule type" value="Genomic_DNA"/>
</dbReference>
<accession>A0A9X9C570</accession>
<reference evidence="2 3" key="1">
    <citation type="submission" date="2019-07" db="EMBL/GenBank/DDBJ databases">
        <title>Serratia strains were isolated from fresh produce.</title>
        <authorList>
            <person name="Cho G.-S."/>
            <person name="Stein M."/>
            <person name="Lee W."/>
            <person name="Suh S.H."/>
            <person name="Franz C.M.A.P."/>
        </authorList>
    </citation>
    <scope>NUCLEOTIDE SEQUENCE [LARGE SCALE GENOMIC DNA]</scope>
    <source>
        <strain evidence="2 3">S17</strain>
    </source>
</reference>
<gene>
    <name evidence="2" type="ORF">FOT63_12130</name>
</gene>
<organism evidence="2 3">
    <name type="scientific">Serratia ureilytica</name>
    <dbReference type="NCBI Taxonomy" id="300181"/>
    <lineage>
        <taxon>Bacteria</taxon>
        <taxon>Pseudomonadati</taxon>
        <taxon>Pseudomonadota</taxon>
        <taxon>Gammaproteobacteria</taxon>
        <taxon>Enterobacterales</taxon>
        <taxon>Yersiniaceae</taxon>
        <taxon>Serratia</taxon>
    </lineage>
</organism>
<feature type="domain" description="N-acetyltransferase" evidence="1">
    <location>
        <begin position="23"/>
        <end position="120"/>
    </location>
</feature>
<evidence type="ECO:0000313" key="2">
    <source>
        <dbReference type="EMBL" id="TXE29825.1"/>
    </source>
</evidence>
<evidence type="ECO:0000313" key="3">
    <source>
        <dbReference type="Proteomes" id="UP000321307"/>
    </source>
</evidence>
<dbReference type="CDD" id="cd04301">
    <property type="entry name" value="NAT_SF"/>
    <property type="match status" value="1"/>
</dbReference>